<organism evidence="2">
    <name type="scientific">Schizophyllum commune (strain H4-8 / FGSC 9210)</name>
    <name type="common">Split gill fungus</name>
    <dbReference type="NCBI Taxonomy" id="578458"/>
    <lineage>
        <taxon>Eukaryota</taxon>
        <taxon>Fungi</taxon>
        <taxon>Dikarya</taxon>
        <taxon>Basidiomycota</taxon>
        <taxon>Agaricomycotina</taxon>
        <taxon>Agaricomycetes</taxon>
        <taxon>Agaricomycetidae</taxon>
        <taxon>Agaricales</taxon>
        <taxon>Schizophyllaceae</taxon>
        <taxon>Schizophyllum</taxon>
    </lineage>
</organism>
<proteinExistence type="predicted"/>
<protein>
    <submittedName>
        <fullName evidence="1">Expressed protein</fullName>
    </submittedName>
</protein>
<sequence length="460" mass="52328">MEPPFGQVLVRLDSGPHLAAMSDTVVVSTRAEPWLPQELMEHILEELYASDDKASLKNMALAHRSLVSSCQKYIFNEVQLSEVNTNSVFSSKKTLVRKLYNTLEEFAHLSDHIRVLHLEEFWDYDSSLTWYSWMYEDKALPEVLRQVSNLEALYFQPHYMLSFAGMSQALESAIAETCALPTLTTLSMFSIRGLPLSIVEDVSPSLRYLRLWSVTCTHIGTNQPTTRATVPVHLKHLALRVDDDTFSRLLERALSHKSPIHLDRLQNLTICMTHGSSYEVATRLLEACRDTLQTLEFGDESDMALSALDLPGTPHKAWMAELARHRLRALALTMAMDQQRGGIPWICRAVEAAATVEELVLQLVVRIWDLDACTYWESDWCALDELLASDRLPKLESITIYLDVKGYTRPNSERQTYIVYDVLSLLPQVRASGRALTVETKQLQENSLLLQLDPLSRYQE</sequence>
<gene>
    <name evidence="1" type="ORF">SCHCODRAFT_106902</name>
</gene>
<dbReference type="OrthoDB" id="2745898at2759"/>
<dbReference type="EMBL" id="GL377304">
    <property type="protein sequence ID" value="EFI98946.1"/>
    <property type="molecule type" value="Genomic_DNA"/>
</dbReference>
<reference evidence="1 2" key="1">
    <citation type="journal article" date="2010" name="Nat. Biotechnol.">
        <title>Genome sequence of the model mushroom Schizophyllum commune.</title>
        <authorList>
            <person name="Ohm R.A."/>
            <person name="de Jong J.F."/>
            <person name="Lugones L.G."/>
            <person name="Aerts A."/>
            <person name="Kothe E."/>
            <person name="Stajich J.E."/>
            <person name="de Vries R.P."/>
            <person name="Record E."/>
            <person name="Levasseur A."/>
            <person name="Baker S.E."/>
            <person name="Bartholomew K.A."/>
            <person name="Coutinho P.M."/>
            <person name="Erdmann S."/>
            <person name="Fowler T.J."/>
            <person name="Gathman A.C."/>
            <person name="Lombard V."/>
            <person name="Henrissat B."/>
            <person name="Knabe N."/>
            <person name="Kuees U."/>
            <person name="Lilly W.W."/>
            <person name="Lindquist E."/>
            <person name="Lucas S."/>
            <person name="Magnuson J.K."/>
            <person name="Piumi F."/>
            <person name="Raudaskoski M."/>
            <person name="Salamov A."/>
            <person name="Schmutz J."/>
            <person name="Schwarze F.W.M.R."/>
            <person name="vanKuyk P.A."/>
            <person name="Horton J.S."/>
            <person name="Grigoriev I.V."/>
            <person name="Woesten H.A.B."/>
        </authorList>
    </citation>
    <scope>NUCLEOTIDE SEQUENCE [LARGE SCALE GENOMIC DNA]</scope>
    <source>
        <strain evidence="2">H4-8 / FGSC 9210</strain>
    </source>
</reference>
<dbReference type="GeneID" id="9586411"/>
<dbReference type="OMA" id="KYPREYS"/>
<dbReference type="KEGG" id="scm:SCHCO_02615254"/>
<dbReference type="HOGENOM" id="CLU_594675_0_0_1"/>
<evidence type="ECO:0000313" key="1">
    <source>
        <dbReference type="EMBL" id="EFI98946.1"/>
    </source>
</evidence>
<dbReference type="VEuPathDB" id="FungiDB:SCHCODRAFT_02615254"/>
<dbReference type="eggNOG" id="ENOG502R6EF">
    <property type="taxonomic scope" value="Eukaryota"/>
</dbReference>
<accession>D8PZZ6</accession>
<dbReference type="InParanoid" id="D8PZZ6"/>
<feature type="non-terminal residue" evidence="1">
    <location>
        <position position="460"/>
    </location>
</feature>
<evidence type="ECO:0000313" key="2">
    <source>
        <dbReference type="Proteomes" id="UP000007431"/>
    </source>
</evidence>
<name>D8PZZ6_SCHCM</name>
<dbReference type="AlphaFoldDB" id="D8PZZ6"/>
<dbReference type="Proteomes" id="UP000007431">
    <property type="component" value="Unassembled WGS sequence"/>
</dbReference>
<keyword evidence="2" id="KW-1185">Reference proteome</keyword>